<evidence type="ECO:0000256" key="1">
    <source>
        <dbReference type="ARBA" id="ARBA00004613"/>
    </source>
</evidence>
<dbReference type="SUPFAM" id="SSF55331">
    <property type="entry name" value="Tautomerase/MIF"/>
    <property type="match status" value="1"/>
</dbReference>
<dbReference type="OrthoDB" id="255819at2759"/>
<evidence type="ECO:0000256" key="3">
    <source>
        <dbReference type="ARBA" id="ARBA00022514"/>
    </source>
</evidence>
<evidence type="ECO:0000256" key="12">
    <source>
        <dbReference type="ARBA" id="ARBA00041912"/>
    </source>
</evidence>
<organism evidence="14 15">
    <name type="scientific">Chiloscyllium punctatum</name>
    <name type="common">Brownbanded bambooshark</name>
    <name type="synonym">Hemiscyllium punctatum</name>
    <dbReference type="NCBI Taxonomy" id="137246"/>
    <lineage>
        <taxon>Eukaryota</taxon>
        <taxon>Metazoa</taxon>
        <taxon>Chordata</taxon>
        <taxon>Craniata</taxon>
        <taxon>Vertebrata</taxon>
        <taxon>Chondrichthyes</taxon>
        <taxon>Elasmobranchii</taxon>
        <taxon>Galeomorphii</taxon>
        <taxon>Galeoidea</taxon>
        <taxon>Orectolobiformes</taxon>
        <taxon>Hemiscylliidae</taxon>
        <taxon>Chiloscyllium</taxon>
    </lineage>
</organism>
<sequence length="88" mass="9878">MRLALIFLKYIAVHIVPDQILHFGGSSEPCALGTLSSIGKISKEQNKNYAKVLFDLVNKHLHISPDRMYIVFQDLEAANVGYNKNTFA</sequence>
<dbReference type="GO" id="GO:0005125">
    <property type="term" value="F:cytokine activity"/>
    <property type="evidence" value="ECO:0007669"/>
    <property type="project" value="UniProtKB-KW"/>
</dbReference>
<evidence type="ECO:0000256" key="8">
    <source>
        <dbReference type="ARBA" id="ARBA00038932"/>
    </source>
</evidence>
<dbReference type="GO" id="GO:0005615">
    <property type="term" value="C:extracellular space"/>
    <property type="evidence" value="ECO:0007669"/>
    <property type="project" value="UniProtKB-KW"/>
</dbReference>
<keyword evidence="3" id="KW-0202">Cytokine</keyword>
<dbReference type="EC" id="5.3.2.1" evidence="9"/>
<evidence type="ECO:0000256" key="11">
    <source>
        <dbReference type="ARBA" id="ARBA00041631"/>
    </source>
</evidence>
<evidence type="ECO:0000256" key="2">
    <source>
        <dbReference type="ARBA" id="ARBA00005851"/>
    </source>
</evidence>
<dbReference type="GO" id="GO:0004167">
    <property type="term" value="F:dopachrome isomerase activity"/>
    <property type="evidence" value="ECO:0007669"/>
    <property type="project" value="UniProtKB-EC"/>
</dbReference>
<accession>A0A401SX01</accession>
<dbReference type="Pfam" id="PF01187">
    <property type="entry name" value="MIF"/>
    <property type="match status" value="1"/>
</dbReference>
<comment type="catalytic activity">
    <reaction evidence="6">
        <text>3-phenylpyruvate = enol-phenylpyruvate</text>
        <dbReference type="Rhea" id="RHEA:17097"/>
        <dbReference type="ChEBI" id="CHEBI:16815"/>
        <dbReference type="ChEBI" id="CHEBI:18005"/>
        <dbReference type="EC" id="5.3.2.1"/>
    </reaction>
</comment>
<evidence type="ECO:0000256" key="4">
    <source>
        <dbReference type="ARBA" id="ARBA00022525"/>
    </source>
</evidence>
<dbReference type="InterPro" id="IPR019829">
    <property type="entry name" value="Macrophage_inhib_fac_CS"/>
</dbReference>
<dbReference type="OMA" id="NKHLHIS"/>
<dbReference type="Gene3D" id="3.30.429.10">
    <property type="entry name" value="Macrophage Migration Inhibitory Factor"/>
    <property type="match status" value="1"/>
</dbReference>
<dbReference type="EMBL" id="BEZZ01000647">
    <property type="protein sequence ID" value="GCC34942.1"/>
    <property type="molecule type" value="Genomic_DNA"/>
</dbReference>
<evidence type="ECO:0000256" key="9">
    <source>
        <dbReference type="ARBA" id="ARBA00039086"/>
    </source>
</evidence>
<name>A0A401SX01_CHIPU</name>
<dbReference type="PANTHER" id="PTHR11954:SF6">
    <property type="entry name" value="MACROPHAGE MIGRATION INHIBITORY FACTOR"/>
    <property type="match status" value="1"/>
</dbReference>
<protein>
    <recommendedName>
        <fullName evidence="10">Macrophage migration inhibitory factor</fullName>
        <ecNumber evidence="9">5.3.2.1</ecNumber>
        <ecNumber evidence="8">5.3.3.12</ecNumber>
    </recommendedName>
    <alternativeName>
        <fullName evidence="13">L-dopachrome isomerase</fullName>
    </alternativeName>
    <alternativeName>
        <fullName evidence="11">L-dopachrome tautomerase</fullName>
    </alternativeName>
    <alternativeName>
        <fullName evidence="12">Phenylpyruvate tautomerase</fullName>
    </alternativeName>
</protein>
<evidence type="ECO:0000256" key="13">
    <source>
        <dbReference type="ARBA" id="ARBA00042730"/>
    </source>
</evidence>
<keyword evidence="4" id="KW-0964">Secreted</keyword>
<dbReference type="EC" id="5.3.3.12" evidence="8"/>
<evidence type="ECO:0000256" key="10">
    <source>
        <dbReference type="ARBA" id="ARBA00039619"/>
    </source>
</evidence>
<evidence type="ECO:0000256" key="7">
    <source>
        <dbReference type="ARBA" id="ARBA00036823"/>
    </source>
</evidence>
<evidence type="ECO:0000256" key="6">
    <source>
        <dbReference type="ARBA" id="ARBA00036735"/>
    </source>
</evidence>
<reference evidence="14 15" key="1">
    <citation type="journal article" date="2018" name="Nat. Ecol. Evol.">
        <title>Shark genomes provide insights into elasmobranch evolution and the origin of vertebrates.</title>
        <authorList>
            <person name="Hara Y"/>
            <person name="Yamaguchi K"/>
            <person name="Onimaru K"/>
            <person name="Kadota M"/>
            <person name="Koyanagi M"/>
            <person name="Keeley SD"/>
            <person name="Tatsumi K"/>
            <person name="Tanaka K"/>
            <person name="Motone F"/>
            <person name="Kageyama Y"/>
            <person name="Nozu R"/>
            <person name="Adachi N"/>
            <person name="Nishimura O"/>
            <person name="Nakagawa R"/>
            <person name="Tanegashima C"/>
            <person name="Kiyatake I"/>
            <person name="Matsumoto R"/>
            <person name="Murakumo K"/>
            <person name="Nishida K"/>
            <person name="Terakita A"/>
            <person name="Kuratani S"/>
            <person name="Sato K"/>
            <person name="Hyodo S Kuraku.S."/>
        </authorList>
    </citation>
    <scope>NUCLEOTIDE SEQUENCE [LARGE SCALE GENOMIC DNA]</scope>
</reference>
<keyword evidence="5" id="KW-0413">Isomerase</keyword>
<comment type="caution">
    <text evidence="14">The sequence shown here is derived from an EMBL/GenBank/DDBJ whole genome shotgun (WGS) entry which is preliminary data.</text>
</comment>
<evidence type="ECO:0000313" key="14">
    <source>
        <dbReference type="EMBL" id="GCC34942.1"/>
    </source>
</evidence>
<dbReference type="STRING" id="137246.A0A401SX01"/>
<dbReference type="Proteomes" id="UP000287033">
    <property type="component" value="Unassembled WGS sequence"/>
</dbReference>
<gene>
    <name evidence="14" type="ORF">chiPu_0013419</name>
</gene>
<dbReference type="InterPro" id="IPR014347">
    <property type="entry name" value="Tautomerase/MIF_sf"/>
</dbReference>
<comment type="subcellular location">
    <subcellularLocation>
        <location evidence="1">Secreted</location>
    </subcellularLocation>
</comment>
<keyword evidence="15" id="KW-1185">Reference proteome</keyword>
<comment type="similarity">
    <text evidence="2">Belongs to the MIF family.</text>
</comment>
<evidence type="ECO:0000256" key="5">
    <source>
        <dbReference type="ARBA" id="ARBA00023235"/>
    </source>
</evidence>
<dbReference type="InterPro" id="IPR001398">
    <property type="entry name" value="Macrophage_inhib_fac"/>
</dbReference>
<dbReference type="GO" id="GO:0050178">
    <property type="term" value="F:phenylpyruvate tautomerase activity"/>
    <property type="evidence" value="ECO:0007669"/>
    <property type="project" value="UniProtKB-EC"/>
</dbReference>
<dbReference type="PROSITE" id="PS01158">
    <property type="entry name" value="MIF"/>
    <property type="match status" value="1"/>
</dbReference>
<comment type="catalytic activity">
    <reaction evidence="7">
        <text>L-dopachrome = 5,6-dihydroxyindole-2-carboxylate</text>
        <dbReference type="Rhea" id="RHEA:13041"/>
        <dbReference type="ChEBI" id="CHEBI:16875"/>
        <dbReference type="ChEBI" id="CHEBI:57509"/>
        <dbReference type="EC" id="5.3.3.12"/>
    </reaction>
</comment>
<dbReference type="PANTHER" id="PTHR11954">
    <property type="entry name" value="D-DOPACHROME DECARBOXYLASE"/>
    <property type="match status" value="1"/>
</dbReference>
<evidence type="ECO:0000313" key="15">
    <source>
        <dbReference type="Proteomes" id="UP000287033"/>
    </source>
</evidence>
<dbReference type="AlphaFoldDB" id="A0A401SX01"/>
<proteinExistence type="inferred from homology"/>